<evidence type="ECO:0000313" key="4">
    <source>
        <dbReference type="Proteomes" id="UP001500689"/>
    </source>
</evidence>
<reference evidence="4" key="1">
    <citation type="journal article" date="2019" name="Int. J. Syst. Evol. Microbiol.">
        <title>The Global Catalogue of Microorganisms (GCM) 10K type strain sequencing project: providing services to taxonomists for standard genome sequencing and annotation.</title>
        <authorList>
            <consortium name="The Broad Institute Genomics Platform"/>
            <consortium name="The Broad Institute Genome Sequencing Center for Infectious Disease"/>
            <person name="Wu L."/>
            <person name="Ma J."/>
        </authorList>
    </citation>
    <scope>NUCLEOTIDE SEQUENCE [LARGE SCALE GENOMIC DNA]</scope>
    <source>
        <strain evidence="4">JCM 16898</strain>
    </source>
</reference>
<dbReference type="Pfam" id="PF03807">
    <property type="entry name" value="F420_oxidored"/>
    <property type="match status" value="1"/>
</dbReference>
<keyword evidence="4" id="KW-1185">Reference proteome</keyword>
<sequence length="221" mass="23208">MQNSNSPVLAILGVGGIGLPIARLWSEAGHEIALGSRDPGRLRTRLAPHRIKGEVSTLVDAAASADVVLLSVPYPALEEVIEQVGPALADTIVIDATNPMGLSDEGHIRSTLGSTKTSGETTAELLPESHVVRAFSHVMEELLWPRGTTQRHFWGMALSGDDTESKKTVAALINDAGFTPVDIGTLAESQPLDPGGVLFPHMFTPADLARTVGAGTPVAVR</sequence>
<protein>
    <submittedName>
        <fullName evidence="3">NADPH-dependent F420 reductase</fullName>
    </submittedName>
</protein>
<organism evidence="3 4">
    <name type="scientific">Amycolatopsis ultiminotia</name>
    <dbReference type="NCBI Taxonomy" id="543629"/>
    <lineage>
        <taxon>Bacteria</taxon>
        <taxon>Bacillati</taxon>
        <taxon>Actinomycetota</taxon>
        <taxon>Actinomycetes</taxon>
        <taxon>Pseudonocardiales</taxon>
        <taxon>Pseudonocardiaceae</taxon>
        <taxon>Amycolatopsis</taxon>
    </lineage>
</organism>
<dbReference type="EMBL" id="BAAAZN010000003">
    <property type="protein sequence ID" value="GAA3536616.1"/>
    <property type="molecule type" value="Genomic_DNA"/>
</dbReference>
<dbReference type="InterPro" id="IPR036291">
    <property type="entry name" value="NAD(P)-bd_dom_sf"/>
</dbReference>
<accession>A0ABP6VMR9</accession>
<dbReference type="Proteomes" id="UP001500689">
    <property type="component" value="Unassembled WGS sequence"/>
</dbReference>
<evidence type="ECO:0000256" key="1">
    <source>
        <dbReference type="ARBA" id="ARBA00023002"/>
    </source>
</evidence>
<keyword evidence="1" id="KW-0560">Oxidoreductase</keyword>
<gene>
    <name evidence="3" type="ORF">GCM10022222_20430</name>
</gene>
<dbReference type="Gene3D" id="3.40.50.720">
    <property type="entry name" value="NAD(P)-binding Rossmann-like Domain"/>
    <property type="match status" value="1"/>
</dbReference>
<dbReference type="PANTHER" id="PTHR14239">
    <property type="entry name" value="DUDULIN-RELATED"/>
    <property type="match status" value="1"/>
</dbReference>
<dbReference type="RefSeq" id="WP_344857874.1">
    <property type="nucleotide sequence ID" value="NZ_BAAAZN010000003.1"/>
</dbReference>
<dbReference type="InterPro" id="IPR051267">
    <property type="entry name" value="STEAP_metalloreductase"/>
</dbReference>
<dbReference type="PANTHER" id="PTHR14239:SF10">
    <property type="entry name" value="REDUCTASE"/>
    <property type="match status" value="1"/>
</dbReference>
<feature type="domain" description="Pyrroline-5-carboxylate reductase catalytic N-terminal" evidence="2">
    <location>
        <begin position="9"/>
        <end position="99"/>
    </location>
</feature>
<evidence type="ECO:0000313" key="3">
    <source>
        <dbReference type="EMBL" id="GAA3536616.1"/>
    </source>
</evidence>
<evidence type="ECO:0000259" key="2">
    <source>
        <dbReference type="Pfam" id="PF03807"/>
    </source>
</evidence>
<proteinExistence type="predicted"/>
<dbReference type="InterPro" id="IPR028939">
    <property type="entry name" value="P5C_Rdtase_cat_N"/>
</dbReference>
<dbReference type="SUPFAM" id="SSF51735">
    <property type="entry name" value="NAD(P)-binding Rossmann-fold domains"/>
    <property type="match status" value="1"/>
</dbReference>
<name>A0ABP6VMR9_9PSEU</name>
<comment type="caution">
    <text evidence="3">The sequence shown here is derived from an EMBL/GenBank/DDBJ whole genome shotgun (WGS) entry which is preliminary data.</text>
</comment>